<dbReference type="InterPro" id="IPR009430">
    <property type="entry name" value="GvpL/GvpF"/>
</dbReference>
<evidence type="ECO:0008006" key="7">
    <source>
        <dbReference type="Google" id="ProtNLM"/>
    </source>
</evidence>
<evidence type="ECO:0000313" key="6">
    <source>
        <dbReference type="Proteomes" id="UP000697995"/>
    </source>
</evidence>
<evidence type="ECO:0000256" key="2">
    <source>
        <dbReference type="ARBA" id="ARBA00035108"/>
    </source>
</evidence>
<accession>A0ABS1D5Y3</accession>
<feature type="compositionally biased region" description="Basic residues" evidence="4">
    <location>
        <begin position="49"/>
        <end position="78"/>
    </location>
</feature>
<proteinExistence type="inferred from homology"/>
<dbReference type="EMBL" id="NRSG01000395">
    <property type="protein sequence ID" value="MBK1661881.1"/>
    <property type="molecule type" value="Genomic_DNA"/>
</dbReference>
<feature type="compositionally biased region" description="Basic residues" evidence="4">
    <location>
        <begin position="137"/>
        <end position="158"/>
    </location>
</feature>
<feature type="compositionally biased region" description="Basic and acidic residues" evidence="4">
    <location>
        <begin position="192"/>
        <end position="206"/>
    </location>
</feature>
<feature type="region of interest" description="Disordered" evidence="4">
    <location>
        <begin position="1"/>
        <end position="217"/>
    </location>
</feature>
<dbReference type="Proteomes" id="UP000697995">
    <property type="component" value="Unassembled WGS sequence"/>
</dbReference>
<dbReference type="Pfam" id="PF06386">
    <property type="entry name" value="GvpL_GvpF"/>
    <property type="match status" value="1"/>
</dbReference>
<organism evidence="5 6">
    <name type="scientific">Paracraurococcus ruber</name>
    <dbReference type="NCBI Taxonomy" id="77675"/>
    <lineage>
        <taxon>Bacteria</taxon>
        <taxon>Pseudomonadati</taxon>
        <taxon>Pseudomonadota</taxon>
        <taxon>Alphaproteobacteria</taxon>
        <taxon>Acetobacterales</taxon>
        <taxon>Roseomonadaceae</taxon>
        <taxon>Paracraurococcus</taxon>
    </lineage>
</organism>
<dbReference type="PANTHER" id="PTHR36852">
    <property type="entry name" value="PROTEIN GVPL 2"/>
    <property type="match status" value="1"/>
</dbReference>
<evidence type="ECO:0000313" key="5">
    <source>
        <dbReference type="EMBL" id="MBK1661881.1"/>
    </source>
</evidence>
<comment type="caution">
    <text evidence="5">The sequence shown here is derived from an EMBL/GenBank/DDBJ whole genome shotgun (WGS) entry which is preliminary data.</text>
</comment>
<comment type="similarity">
    <text evidence="3">Belongs to the gas vesicle GvpF/GvpL family.</text>
</comment>
<name>A0ABS1D5Y3_9PROT</name>
<feature type="compositionally biased region" description="Low complexity" evidence="4">
    <location>
        <begin position="7"/>
        <end position="25"/>
    </location>
</feature>
<evidence type="ECO:0000256" key="1">
    <source>
        <dbReference type="ARBA" id="ARBA00022987"/>
    </source>
</evidence>
<sequence>MRRSPAGPRSWWRRMPPSPPGWRSWKACWPGDGHDPPPRQPVPPAQRTVARRRPAARLRRRAGHGRHAGRAAARARRPAGRDQPGRAGAGCRAEAGLRLQPEGRPAGGRGRALRPCRAQGAGRRRAGGRLAGGARADHRRVRGGRRHPRHRRGAGRRGRAGDGDARRRWRAADRLRRAAGLPQAHPAAGEGGWRRPGDGLPKRHPGDPPAAGGGRRVTDGPLYAYGVAAEDAEIDLPALGEGLGGTAPSLLPAGRLLVLVGQAPPPPLEPTRRNMLAHTAVLERALAQADVLPFSFGTVAPDLATLRRGLASTENLLLNALSGVAGRVELGVKATWREGVAWREILDRDPALRAMRDRLRTARPNADTYHERIELGRRVEAALNARREAEAAAILAELAPLAERSATLRLLDDGMVLNRAFLVRRAEEPRFDAAMQRLADRHGERMDFRYVGPVPAYNFVSLRADWLAAAA</sequence>
<evidence type="ECO:0000256" key="4">
    <source>
        <dbReference type="SAM" id="MobiDB-lite"/>
    </source>
</evidence>
<feature type="compositionally biased region" description="Low complexity" evidence="4">
    <location>
        <begin position="85"/>
        <end position="104"/>
    </location>
</feature>
<comment type="subcellular location">
    <subcellularLocation>
        <location evidence="2">Gas vesicle</location>
    </subcellularLocation>
</comment>
<protein>
    <recommendedName>
        <fullName evidence="7">GvpL/GvpF family gas vesicle protein</fullName>
    </recommendedName>
</protein>
<feature type="compositionally biased region" description="Basic and acidic residues" evidence="4">
    <location>
        <begin position="159"/>
        <end position="176"/>
    </location>
</feature>
<reference evidence="5 6" key="1">
    <citation type="journal article" date="2020" name="Microorganisms">
        <title>Osmotic Adaptation and Compatible Solute Biosynthesis of Phototrophic Bacteria as Revealed from Genome Analyses.</title>
        <authorList>
            <person name="Imhoff J.F."/>
            <person name="Rahn T."/>
            <person name="Kunzel S."/>
            <person name="Keller A."/>
            <person name="Neulinger S.C."/>
        </authorList>
    </citation>
    <scope>NUCLEOTIDE SEQUENCE [LARGE SCALE GENOMIC DNA]</scope>
    <source>
        <strain evidence="5 6">DSM 15382</strain>
    </source>
</reference>
<dbReference type="PANTHER" id="PTHR36852:SF1">
    <property type="entry name" value="PROTEIN GVPL 2"/>
    <property type="match status" value="1"/>
</dbReference>
<keyword evidence="6" id="KW-1185">Reference proteome</keyword>
<gene>
    <name evidence="5" type="ORF">CKO45_27185</name>
</gene>
<keyword evidence="1" id="KW-0304">Gas vesicle</keyword>
<evidence type="ECO:0000256" key="3">
    <source>
        <dbReference type="ARBA" id="ARBA00035643"/>
    </source>
</evidence>